<dbReference type="OrthoDB" id="545028at2759"/>
<reference evidence="1 2" key="1">
    <citation type="journal article" date="2023" name="Commun. Biol.">
        <title>Reorganization of the ancestral sex-determining regions during the evolution of trioecy in Pleodorina starrii.</title>
        <authorList>
            <person name="Takahashi K."/>
            <person name="Suzuki S."/>
            <person name="Kawai-Toyooka H."/>
            <person name="Yamamoto K."/>
            <person name="Hamaji T."/>
            <person name="Ootsuki R."/>
            <person name="Yamaguchi H."/>
            <person name="Kawachi M."/>
            <person name="Higashiyama T."/>
            <person name="Nozaki H."/>
        </authorList>
    </citation>
    <scope>NUCLEOTIDE SEQUENCE [LARGE SCALE GENOMIC DNA]</scope>
    <source>
        <strain evidence="1 2">NIES-4479</strain>
    </source>
</reference>
<proteinExistence type="predicted"/>
<evidence type="ECO:0000313" key="1">
    <source>
        <dbReference type="EMBL" id="GLC61701.1"/>
    </source>
</evidence>
<accession>A0A9W6C221</accession>
<organism evidence="1 2">
    <name type="scientific">Pleodorina starrii</name>
    <dbReference type="NCBI Taxonomy" id="330485"/>
    <lineage>
        <taxon>Eukaryota</taxon>
        <taxon>Viridiplantae</taxon>
        <taxon>Chlorophyta</taxon>
        <taxon>core chlorophytes</taxon>
        <taxon>Chlorophyceae</taxon>
        <taxon>CS clade</taxon>
        <taxon>Chlamydomonadales</taxon>
        <taxon>Volvocaceae</taxon>
        <taxon>Pleodorina</taxon>
    </lineage>
</organism>
<protein>
    <submittedName>
        <fullName evidence="1">Uncharacterized protein</fullName>
    </submittedName>
</protein>
<dbReference type="Proteomes" id="UP001165080">
    <property type="component" value="Unassembled WGS sequence"/>
</dbReference>
<dbReference type="AlphaFoldDB" id="A0A9W6C221"/>
<name>A0A9W6C221_9CHLO</name>
<sequence length="140" mass="14411">MGWSPAGRKSAARFLALSFDNDPPAPAPRTLSLGVYMLFTGPLDPLITAVRLQILPEGGSEAVSVRIFDAAAGDASPALVCPGITHFNVSSDLVVSRSRLTAAAFSTSTVIGARVDFNDDPLDASGDLPVVAAVGLFLNA</sequence>
<evidence type="ECO:0000313" key="2">
    <source>
        <dbReference type="Proteomes" id="UP001165080"/>
    </source>
</evidence>
<comment type="caution">
    <text evidence="1">The sequence shown here is derived from an EMBL/GenBank/DDBJ whole genome shotgun (WGS) entry which is preliminary data.</text>
</comment>
<keyword evidence="2" id="KW-1185">Reference proteome</keyword>
<gene>
    <name evidence="1" type="primary">PLEST001349</name>
    <name evidence="1" type="ORF">PLESTB_001793600</name>
</gene>
<dbReference type="EMBL" id="BRXU01000050">
    <property type="protein sequence ID" value="GLC61701.1"/>
    <property type="molecule type" value="Genomic_DNA"/>
</dbReference>